<accession>A0ACC2GTA3</accession>
<evidence type="ECO:0000313" key="1">
    <source>
        <dbReference type="EMBL" id="KAJ8006807.1"/>
    </source>
</evidence>
<protein>
    <submittedName>
        <fullName evidence="1">Uncharacterized protein</fullName>
    </submittedName>
</protein>
<organism evidence="1 2">
    <name type="scientific">Dallia pectoralis</name>
    <name type="common">Alaska blackfish</name>
    <dbReference type="NCBI Taxonomy" id="75939"/>
    <lineage>
        <taxon>Eukaryota</taxon>
        <taxon>Metazoa</taxon>
        <taxon>Chordata</taxon>
        <taxon>Craniata</taxon>
        <taxon>Vertebrata</taxon>
        <taxon>Euteleostomi</taxon>
        <taxon>Actinopterygii</taxon>
        <taxon>Neopterygii</taxon>
        <taxon>Teleostei</taxon>
        <taxon>Protacanthopterygii</taxon>
        <taxon>Esociformes</taxon>
        <taxon>Umbridae</taxon>
        <taxon>Dallia</taxon>
    </lineage>
</organism>
<reference evidence="1" key="1">
    <citation type="submission" date="2021-05" db="EMBL/GenBank/DDBJ databases">
        <authorList>
            <person name="Pan Q."/>
            <person name="Jouanno E."/>
            <person name="Zahm M."/>
            <person name="Klopp C."/>
            <person name="Cabau C."/>
            <person name="Louis A."/>
            <person name="Berthelot C."/>
            <person name="Parey E."/>
            <person name="Roest Crollius H."/>
            <person name="Montfort J."/>
            <person name="Robinson-Rechavi M."/>
            <person name="Bouchez O."/>
            <person name="Lampietro C."/>
            <person name="Lopez Roques C."/>
            <person name="Donnadieu C."/>
            <person name="Postlethwait J."/>
            <person name="Bobe J."/>
            <person name="Dillon D."/>
            <person name="Chandos A."/>
            <person name="von Hippel F."/>
            <person name="Guiguen Y."/>
        </authorList>
    </citation>
    <scope>NUCLEOTIDE SEQUENCE</scope>
    <source>
        <strain evidence="1">YG-Jan2019</strain>
    </source>
</reference>
<sequence length="60" mass="7082">MQVLNYYPILTAEIQQVVDCLLDSPFHPFLEIFRPSLMTKNHARSPLRIDTESLEFFMKP</sequence>
<dbReference type="Proteomes" id="UP001157502">
    <property type="component" value="Chromosome 9"/>
</dbReference>
<dbReference type="EMBL" id="CM055736">
    <property type="protein sequence ID" value="KAJ8006807.1"/>
    <property type="molecule type" value="Genomic_DNA"/>
</dbReference>
<comment type="caution">
    <text evidence="1">The sequence shown here is derived from an EMBL/GenBank/DDBJ whole genome shotgun (WGS) entry which is preliminary data.</text>
</comment>
<evidence type="ECO:0000313" key="2">
    <source>
        <dbReference type="Proteomes" id="UP001157502"/>
    </source>
</evidence>
<keyword evidence="2" id="KW-1185">Reference proteome</keyword>
<gene>
    <name evidence="1" type="ORF">DPEC_G00111060</name>
</gene>
<proteinExistence type="predicted"/>
<name>A0ACC2GTA3_DALPE</name>